<dbReference type="GO" id="GO:0006384">
    <property type="term" value="P:transcription initiation at RNA polymerase III promoter"/>
    <property type="evidence" value="ECO:0007669"/>
    <property type="project" value="InterPro"/>
</dbReference>
<evidence type="ECO:0000256" key="1">
    <source>
        <dbReference type="ARBA" id="ARBA00004123"/>
    </source>
</evidence>
<feature type="compositionally biased region" description="Acidic residues" evidence="6">
    <location>
        <begin position="343"/>
        <end position="360"/>
    </location>
</feature>
<evidence type="ECO:0000313" key="11">
    <source>
        <dbReference type="Proteomes" id="UP000683360"/>
    </source>
</evidence>
<comment type="subcellular location">
    <subcellularLocation>
        <location evidence="1">Nucleus</location>
    </subcellularLocation>
</comment>
<dbReference type="InterPro" id="IPR044210">
    <property type="entry name" value="Tfc3-like"/>
</dbReference>
<feature type="domain" description="B-block binding subunit of TFIIIC" evidence="7">
    <location>
        <begin position="174"/>
        <end position="248"/>
    </location>
</feature>
<dbReference type="Pfam" id="PF24101">
    <property type="entry name" value="WHD_GTF3C1"/>
    <property type="match status" value="1"/>
</dbReference>
<feature type="compositionally biased region" description="Acidic residues" evidence="6">
    <location>
        <begin position="1610"/>
        <end position="1623"/>
    </location>
</feature>
<feature type="compositionally biased region" description="Acidic residues" evidence="6">
    <location>
        <begin position="775"/>
        <end position="788"/>
    </location>
</feature>
<dbReference type="Pfam" id="PF04182">
    <property type="entry name" value="B-block_TFIIIC"/>
    <property type="match status" value="1"/>
</dbReference>
<dbReference type="InterPro" id="IPR056467">
    <property type="entry name" value="eWH_GTF3C1"/>
</dbReference>
<accession>A0A8S3R2F5</accession>
<keyword evidence="3" id="KW-0238">DNA-binding</keyword>
<dbReference type="GO" id="GO:0003677">
    <property type="term" value="F:DNA binding"/>
    <property type="evidence" value="ECO:0007669"/>
    <property type="project" value="UniProtKB-KW"/>
</dbReference>
<dbReference type="Proteomes" id="UP000683360">
    <property type="component" value="Unassembled WGS sequence"/>
</dbReference>
<evidence type="ECO:0000259" key="7">
    <source>
        <dbReference type="Pfam" id="PF04182"/>
    </source>
</evidence>
<name>A0A8S3R2F5_MYTED</name>
<dbReference type="PANTHER" id="PTHR15180">
    <property type="entry name" value="GENERAL TRANSCRIPTION FACTOR 3C POLYPEPTIDE 1"/>
    <property type="match status" value="1"/>
</dbReference>
<dbReference type="InterPro" id="IPR007309">
    <property type="entry name" value="TFIIIC_Bblock-bd"/>
</dbReference>
<evidence type="ECO:0000256" key="6">
    <source>
        <dbReference type="SAM" id="MobiDB-lite"/>
    </source>
</evidence>
<feature type="domain" description="General transcription factor 3C polypeptide 1 winged-helix" evidence="8">
    <location>
        <begin position="6"/>
        <end position="57"/>
    </location>
</feature>
<evidence type="ECO:0000313" key="10">
    <source>
        <dbReference type="EMBL" id="CAG2203325.1"/>
    </source>
</evidence>
<evidence type="ECO:0000256" key="2">
    <source>
        <dbReference type="ARBA" id="ARBA00022553"/>
    </source>
</evidence>
<feature type="domain" description="GTF3C1 extended winged-helix" evidence="9">
    <location>
        <begin position="578"/>
        <end position="682"/>
    </location>
</feature>
<reference evidence="10" key="1">
    <citation type="submission" date="2021-03" db="EMBL/GenBank/DDBJ databases">
        <authorList>
            <person name="Bekaert M."/>
        </authorList>
    </citation>
    <scope>NUCLEOTIDE SEQUENCE</scope>
</reference>
<feature type="region of interest" description="Disordered" evidence="6">
    <location>
        <begin position="337"/>
        <end position="365"/>
    </location>
</feature>
<feature type="region of interest" description="Disordered" evidence="6">
    <location>
        <begin position="775"/>
        <end position="798"/>
    </location>
</feature>
<dbReference type="PANTHER" id="PTHR15180:SF1">
    <property type="entry name" value="GENERAL TRANSCRIPTION FACTOR 3C POLYPEPTIDE 1"/>
    <property type="match status" value="1"/>
</dbReference>
<evidence type="ECO:0000256" key="5">
    <source>
        <dbReference type="ARBA" id="ARBA00023242"/>
    </source>
</evidence>
<comment type="caution">
    <text evidence="10">The sequence shown here is derived from an EMBL/GenBank/DDBJ whole genome shotgun (WGS) entry which is preliminary data.</text>
</comment>
<dbReference type="GO" id="GO:0000127">
    <property type="term" value="C:transcription factor TFIIIC complex"/>
    <property type="evidence" value="ECO:0007669"/>
    <property type="project" value="InterPro"/>
</dbReference>
<dbReference type="InterPro" id="IPR056428">
    <property type="entry name" value="WH_GTF3C1"/>
</dbReference>
<dbReference type="Pfam" id="PF23704">
    <property type="entry name" value="WHD_GTF3C1_N"/>
    <property type="match status" value="1"/>
</dbReference>
<keyword evidence="11" id="KW-1185">Reference proteome</keyword>
<evidence type="ECO:0000256" key="4">
    <source>
        <dbReference type="ARBA" id="ARBA00023163"/>
    </source>
</evidence>
<keyword evidence="5" id="KW-0539">Nucleus</keyword>
<organism evidence="10 11">
    <name type="scientific">Mytilus edulis</name>
    <name type="common">Blue mussel</name>
    <dbReference type="NCBI Taxonomy" id="6550"/>
    <lineage>
        <taxon>Eukaryota</taxon>
        <taxon>Metazoa</taxon>
        <taxon>Spiralia</taxon>
        <taxon>Lophotrochozoa</taxon>
        <taxon>Mollusca</taxon>
        <taxon>Bivalvia</taxon>
        <taxon>Autobranchia</taxon>
        <taxon>Pteriomorphia</taxon>
        <taxon>Mytilida</taxon>
        <taxon>Mytiloidea</taxon>
        <taxon>Mytilidae</taxon>
        <taxon>Mytilinae</taxon>
        <taxon>Mytilus</taxon>
    </lineage>
</organism>
<sequence length="1888" mass="215351">MDLNYLTAVVDEIALEGLEGITVNTLWKRLAKRPGFVIKLDEKSKAFLWRQLTTVSEFVYYELPEPRPDLDIFNRMDFVDPESGHMVELNQDTHHTEAYPVTCINQDGVIGSCSTFHTRYSVTDEIVSAGKLLMSLDKVIERFGEKLVVVASQRQRNEALLGKTFDPTYSWIDSTYCVLERIGRGRYSGELSAGPVSLEVFKMPSKTLFYHTIKLVRLGIIKKQDVSVLSKSHKHLMRKMFHLTRFFKVVNSKNFIIASQIATYLLEKPNHREIISKTRNDLHIEEKSFKKVYKTYKKVFKTYLILYREMFPDAKEKEYMTKNKISEKHLRVIECTRMPSSASDEESDDEVGEEDEETEGEDTKRGLMAVESAGPQGVNRAELTKMMCLDYYDGRAICKALIRSGSVVDVVVDMGKVKRIQSGSVVDVVVDMGKVKRIQYIAKKFKDESNVLQEYYSEQGKFLELIKKEEPEDEYGEARLNDTAETTQDELLGNQSMSTEMLTSTPIIKQEIIMDESTDNIESIMEGINSSSQEISEVSMESSFLDDVSEFPHIKSEQDMYGSPNVRRKFQKKESIQTGKHFKRMSWLLEAIRDAKLIENVFHLIKNLRAKEKAEGSSFQIDKKTLNTLLHILVKQGKVRCIKTIIGTGDNTKLLQFYCDPSIQPTDNIVKSAIEQAKLKSFSVSKESLKNSHKKKPPVAKKPCKDLLQGLPDSARESICKLHEFKSKLKSTDMIYDKKAARLYGYKAKMQRGRIIQQLLWYLVYGYQGKVPDEEVTTQEDSSQEESSGDISAKGKSKIPPVHVNEMTWKRYLAPLPEHRGYPKGWCLISDVLLSLPLCLFCALVHVSYKIDGLMEWLNDPVKCLYPISFLPCKISQRLLFARKYIFAFHENCQRLCHMGLLSFGSSNNKEKDQEVYLPSMRTVKDCVTWDFCRFGSSNNKEKDQVSRASLLYCVRFHSDSSLPGSIYLPSMRTVKDCVTWDFCRLVHLTTRRRIRKYIFAFHENCQRLCHMGLLSFGSSNNKEKDQIFIYLHQYASLVDTRASYQGYFKTRMPPGHQLEMKTYHFDSIEAVEQYWIDLKHFAFSSNLGHKLLTDKDKEDKTEAENVFLSLEQSQSPKSPADIIDDGIIPGDGRGPAGLDSSLYVHLGRNWSWGNLQPKPKTSAFTDSLHGVEESQKTESEKAMAMFEERKQMTISSSPPRSKPQPKERITLIGGKKGATAEVVQVKVAKTKGNKGGKGIKRKLTSDDNPAKKKLVKLKSTKKGKRGKKPNLWQDDKDRAALEVKTSMRVHWSSKEDGLLLTCKIASLVMDKNSRGMIIPWVIVRDILYRYAPEESVDKSSLACQRRVAHSLKNPIVKQNLSIFYAESIQDPKVKSYMNIKYTQGSDETIRLYKEVVDVLIKKFASADVKECALPETVDSLKKFTISVVNPSLKTVVFSDPCNKSDILSSVLRNIFHSFVSLNDKQGRSHEMYQLLSQYPDKLLEQTLNKMRGNGLIVRIKKNADAKVIDTGVQGVKLSQKYTYRFQSRFPSIIFEESVECLNQLMAFQKAAGPTGKLEINDLSKGGYCACYIGLYALGKLVFQTRIPRDIVILDPSLKQHFNRGLYPVEDTDDETELGEDMSDSSSITESLISKRKAGTDKKGGTSIGNVKAVDLISRCSIGNQSIMEYEEAEKREITTERSSQASRALITMKRSRDEGAHKLKVYNVQDNFVINRCLLRIGLDVSGDRSDQECRLEHIPVEEANKSPDLPFIPPSSISHARQRKKLKTKKPEVDTGYPDLTLSKSKVSEVLKRLTRTLPFQLDIDSEWESFDPLHRQNLKQVYETVDKNDEIGITVYDLKKEFNYSDLLSPCLKCLEERNMEASTIHSPQNFQLPERTIKNVMKKS</sequence>
<keyword evidence="2" id="KW-0597">Phosphoprotein</keyword>
<evidence type="ECO:0000259" key="8">
    <source>
        <dbReference type="Pfam" id="PF23704"/>
    </source>
</evidence>
<evidence type="ECO:0000259" key="9">
    <source>
        <dbReference type="Pfam" id="PF24101"/>
    </source>
</evidence>
<dbReference type="GO" id="GO:0005634">
    <property type="term" value="C:nucleus"/>
    <property type="evidence" value="ECO:0007669"/>
    <property type="project" value="UniProtKB-SubCell"/>
</dbReference>
<keyword evidence="4" id="KW-0804">Transcription</keyword>
<proteinExistence type="predicted"/>
<feature type="region of interest" description="Disordered" evidence="6">
    <location>
        <begin position="1609"/>
        <end position="1630"/>
    </location>
</feature>
<dbReference type="EMBL" id="CAJPWZ010000917">
    <property type="protein sequence ID" value="CAG2203325.1"/>
    <property type="molecule type" value="Genomic_DNA"/>
</dbReference>
<dbReference type="OrthoDB" id="6262911at2759"/>
<evidence type="ECO:0000256" key="3">
    <source>
        <dbReference type="ARBA" id="ARBA00023125"/>
    </source>
</evidence>
<protein>
    <submittedName>
        <fullName evidence="10">GTF3C1</fullName>
    </submittedName>
</protein>
<dbReference type="CDD" id="cd16169">
    <property type="entry name" value="Tau138_eWH"/>
    <property type="match status" value="1"/>
</dbReference>
<dbReference type="InterPro" id="IPR035625">
    <property type="entry name" value="Tfc3-like_eWH"/>
</dbReference>
<dbReference type="GO" id="GO:0042791">
    <property type="term" value="P:5S class rRNA transcription by RNA polymerase III"/>
    <property type="evidence" value="ECO:0007669"/>
    <property type="project" value="TreeGrafter"/>
</dbReference>
<gene>
    <name evidence="10" type="ORF">MEDL_17816</name>
</gene>